<accession>M7AX54</accession>
<evidence type="ECO:0000313" key="2">
    <source>
        <dbReference type="Proteomes" id="UP000031443"/>
    </source>
</evidence>
<name>M7AX54_CHEMY</name>
<dbReference type="AlphaFoldDB" id="M7AX54"/>
<proteinExistence type="predicted"/>
<keyword evidence="2" id="KW-1185">Reference proteome</keyword>
<reference evidence="2" key="1">
    <citation type="journal article" date="2013" name="Nat. Genet.">
        <title>The draft genomes of soft-shell turtle and green sea turtle yield insights into the development and evolution of the turtle-specific body plan.</title>
        <authorList>
            <person name="Wang Z."/>
            <person name="Pascual-Anaya J."/>
            <person name="Zadissa A."/>
            <person name="Li W."/>
            <person name="Niimura Y."/>
            <person name="Huang Z."/>
            <person name="Li C."/>
            <person name="White S."/>
            <person name="Xiong Z."/>
            <person name="Fang D."/>
            <person name="Wang B."/>
            <person name="Ming Y."/>
            <person name="Chen Y."/>
            <person name="Zheng Y."/>
            <person name="Kuraku S."/>
            <person name="Pignatelli M."/>
            <person name="Herrero J."/>
            <person name="Beal K."/>
            <person name="Nozawa M."/>
            <person name="Li Q."/>
            <person name="Wang J."/>
            <person name="Zhang H."/>
            <person name="Yu L."/>
            <person name="Shigenobu S."/>
            <person name="Wang J."/>
            <person name="Liu J."/>
            <person name="Flicek P."/>
            <person name="Searle S."/>
            <person name="Wang J."/>
            <person name="Kuratani S."/>
            <person name="Yin Y."/>
            <person name="Aken B."/>
            <person name="Zhang G."/>
            <person name="Irie N."/>
        </authorList>
    </citation>
    <scope>NUCLEOTIDE SEQUENCE [LARGE SCALE GENOMIC DNA]</scope>
</reference>
<organism evidence="1 2">
    <name type="scientific">Chelonia mydas</name>
    <name type="common">Green sea-turtle</name>
    <name type="synonym">Chelonia agassizi</name>
    <dbReference type="NCBI Taxonomy" id="8469"/>
    <lineage>
        <taxon>Eukaryota</taxon>
        <taxon>Metazoa</taxon>
        <taxon>Chordata</taxon>
        <taxon>Craniata</taxon>
        <taxon>Vertebrata</taxon>
        <taxon>Euteleostomi</taxon>
        <taxon>Archelosauria</taxon>
        <taxon>Testudinata</taxon>
        <taxon>Testudines</taxon>
        <taxon>Cryptodira</taxon>
        <taxon>Durocryptodira</taxon>
        <taxon>Americhelydia</taxon>
        <taxon>Chelonioidea</taxon>
        <taxon>Cheloniidae</taxon>
        <taxon>Chelonia</taxon>
    </lineage>
</organism>
<gene>
    <name evidence="1" type="ORF">UY3_13568</name>
</gene>
<dbReference type="Proteomes" id="UP000031443">
    <property type="component" value="Unassembled WGS sequence"/>
</dbReference>
<protein>
    <submittedName>
        <fullName evidence="1">Uncharacterized protein</fullName>
    </submittedName>
</protein>
<sequence>MYPEVFFWHMAFNSTNNELDVGTLAADRHSGVSSASSFPTDWFSVAGETEIGSVYPKWHRSLEHTKVDRTFPWAECCSHLTAQGSSTSVGGYEDPVFRTRKLFPSQLSPGPQPPYPLGTAEVLFAQTSIFFTPQEGDSSPKTDPLVSKVFAQQISVLVKSSLALPQSSSVHEAE</sequence>
<evidence type="ECO:0000313" key="1">
    <source>
        <dbReference type="EMBL" id="EMP29324.1"/>
    </source>
</evidence>
<dbReference type="EMBL" id="KB557124">
    <property type="protein sequence ID" value="EMP29324.1"/>
    <property type="molecule type" value="Genomic_DNA"/>
</dbReference>